<name>A0ACC2WVB9_9TREE</name>
<accession>A0ACC2WVB9</accession>
<keyword evidence="2" id="KW-1185">Reference proteome</keyword>
<comment type="caution">
    <text evidence="1">The sequence shown here is derived from an EMBL/GenBank/DDBJ whole genome shotgun (WGS) entry which is preliminary data.</text>
</comment>
<sequence>MDDLRFRSSQHPAKHWRLLNAHGYASFTPSDFWQPPKLIVAVEAENWGPMMDEGWITKGWSRGFQIVQLDFTGPGVLYVHSSFDIPEKG</sequence>
<reference evidence="1" key="1">
    <citation type="submission" date="2023-04" db="EMBL/GenBank/DDBJ databases">
        <title>Draft Genome sequencing of Naganishia species isolated from polar environments using Oxford Nanopore Technology.</title>
        <authorList>
            <person name="Leo P."/>
            <person name="Venkateswaran K."/>
        </authorList>
    </citation>
    <scope>NUCLEOTIDE SEQUENCE</scope>
    <source>
        <strain evidence="1">DBVPG 5303</strain>
    </source>
</reference>
<proteinExistence type="predicted"/>
<dbReference type="Proteomes" id="UP001234202">
    <property type="component" value="Unassembled WGS sequence"/>
</dbReference>
<dbReference type="EMBL" id="JASBWV010000042">
    <property type="protein sequence ID" value="KAJ9115734.1"/>
    <property type="molecule type" value="Genomic_DNA"/>
</dbReference>
<gene>
    <name evidence="1" type="ORF">QFC24_006917</name>
</gene>
<protein>
    <submittedName>
        <fullName evidence="1">Uncharacterized protein</fullName>
    </submittedName>
</protein>
<evidence type="ECO:0000313" key="1">
    <source>
        <dbReference type="EMBL" id="KAJ9115734.1"/>
    </source>
</evidence>
<organism evidence="1 2">
    <name type="scientific">Naganishia onofrii</name>
    <dbReference type="NCBI Taxonomy" id="1851511"/>
    <lineage>
        <taxon>Eukaryota</taxon>
        <taxon>Fungi</taxon>
        <taxon>Dikarya</taxon>
        <taxon>Basidiomycota</taxon>
        <taxon>Agaricomycotina</taxon>
        <taxon>Tremellomycetes</taxon>
        <taxon>Filobasidiales</taxon>
        <taxon>Filobasidiaceae</taxon>
        <taxon>Naganishia</taxon>
    </lineage>
</organism>
<evidence type="ECO:0000313" key="2">
    <source>
        <dbReference type="Proteomes" id="UP001234202"/>
    </source>
</evidence>